<comment type="caution">
    <text evidence="1">The sequence shown here is derived from an EMBL/GenBank/DDBJ whole genome shotgun (WGS) entry which is preliminary data.</text>
</comment>
<proteinExistence type="predicted"/>
<protein>
    <submittedName>
        <fullName evidence="1">Uncharacterized protein</fullName>
    </submittedName>
</protein>
<dbReference type="AlphaFoldDB" id="A0AAV6V1W0"/>
<reference evidence="1 2" key="1">
    <citation type="journal article" date="2022" name="Nat. Ecol. Evol.">
        <title>A masculinizing supergene underlies an exaggerated male reproductive morph in a spider.</title>
        <authorList>
            <person name="Hendrickx F."/>
            <person name="De Corte Z."/>
            <person name="Sonet G."/>
            <person name="Van Belleghem S.M."/>
            <person name="Kostlbacher S."/>
            <person name="Vangestel C."/>
        </authorList>
    </citation>
    <scope>NUCLEOTIDE SEQUENCE [LARGE SCALE GENOMIC DNA]</scope>
    <source>
        <strain evidence="1">W744_W776</strain>
    </source>
</reference>
<dbReference type="Proteomes" id="UP000827092">
    <property type="component" value="Unassembled WGS sequence"/>
</dbReference>
<evidence type="ECO:0000313" key="1">
    <source>
        <dbReference type="EMBL" id="KAG8189866.1"/>
    </source>
</evidence>
<name>A0AAV6V1W0_9ARAC</name>
<evidence type="ECO:0000313" key="2">
    <source>
        <dbReference type="Proteomes" id="UP000827092"/>
    </source>
</evidence>
<keyword evidence="2" id="KW-1185">Reference proteome</keyword>
<gene>
    <name evidence="1" type="ORF">JTE90_023373</name>
</gene>
<accession>A0AAV6V1W0</accession>
<organism evidence="1 2">
    <name type="scientific">Oedothorax gibbosus</name>
    <dbReference type="NCBI Taxonomy" id="931172"/>
    <lineage>
        <taxon>Eukaryota</taxon>
        <taxon>Metazoa</taxon>
        <taxon>Ecdysozoa</taxon>
        <taxon>Arthropoda</taxon>
        <taxon>Chelicerata</taxon>
        <taxon>Arachnida</taxon>
        <taxon>Araneae</taxon>
        <taxon>Araneomorphae</taxon>
        <taxon>Entelegynae</taxon>
        <taxon>Araneoidea</taxon>
        <taxon>Linyphiidae</taxon>
        <taxon>Erigoninae</taxon>
        <taxon>Oedothorax</taxon>
    </lineage>
</organism>
<dbReference type="EMBL" id="JAFNEN010000201">
    <property type="protein sequence ID" value="KAG8189866.1"/>
    <property type="molecule type" value="Genomic_DNA"/>
</dbReference>
<sequence>MNGFINILLWDGRQHFIKALIYRILDTVPLRQNRLSPSLPFSQKTMKTEAVPVACLFKANISIGLHKLIDNNANVRFGELMQNEILHSKL</sequence>